<dbReference type="Gene3D" id="1.10.150.130">
    <property type="match status" value="1"/>
</dbReference>
<evidence type="ECO:0000259" key="6">
    <source>
        <dbReference type="PROSITE" id="PS51898"/>
    </source>
</evidence>
<evidence type="ECO:0000256" key="1">
    <source>
        <dbReference type="ARBA" id="ARBA00008857"/>
    </source>
</evidence>
<organism evidence="8 9">
    <name type="scientific">Variovorax soli</name>
    <dbReference type="NCBI Taxonomy" id="376815"/>
    <lineage>
        <taxon>Bacteria</taxon>
        <taxon>Pseudomonadati</taxon>
        <taxon>Pseudomonadota</taxon>
        <taxon>Betaproteobacteria</taxon>
        <taxon>Burkholderiales</taxon>
        <taxon>Comamonadaceae</taxon>
        <taxon>Variovorax</taxon>
    </lineage>
</organism>
<keyword evidence="4" id="KW-0233">DNA recombination</keyword>
<keyword evidence="9" id="KW-1185">Reference proteome</keyword>
<dbReference type="CDD" id="cd00801">
    <property type="entry name" value="INT_P4_C"/>
    <property type="match status" value="1"/>
</dbReference>
<dbReference type="InterPro" id="IPR002104">
    <property type="entry name" value="Integrase_catalytic"/>
</dbReference>
<dbReference type="Pfam" id="PF22022">
    <property type="entry name" value="Phage_int_M"/>
    <property type="match status" value="1"/>
</dbReference>
<evidence type="ECO:0000256" key="2">
    <source>
        <dbReference type="ARBA" id="ARBA00022908"/>
    </source>
</evidence>
<dbReference type="RefSeq" id="WP_309899796.1">
    <property type="nucleotide sequence ID" value="NZ_JAVDRF010000002.1"/>
</dbReference>
<dbReference type="InterPro" id="IPR013762">
    <property type="entry name" value="Integrase-like_cat_sf"/>
</dbReference>
<accession>A0ABU1NAW2</accession>
<dbReference type="InterPro" id="IPR050808">
    <property type="entry name" value="Phage_Integrase"/>
</dbReference>
<comment type="similarity">
    <text evidence="1">Belongs to the 'phage' integrase family.</text>
</comment>
<gene>
    <name evidence="8" type="ORF">J2739_001345</name>
</gene>
<dbReference type="InterPro" id="IPR025166">
    <property type="entry name" value="Integrase_DNA_bind_dom"/>
</dbReference>
<evidence type="ECO:0000256" key="4">
    <source>
        <dbReference type="ARBA" id="ARBA00023172"/>
    </source>
</evidence>
<dbReference type="SUPFAM" id="SSF56349">
    <property type="entry name" value="DNA breaking-rejoining enzymes"/>
    <property type="match status" value="1"/>
</dbReference>
<sequence length="411" mass="45623">MPKKAVEIGALRVSRLAKQPGRHAVGGVAGLHLLVKSNGNAAWLLRSLVGGKRKDIGLGGYPDVTLAGAKEAARRSRDLIVQGVDPVEQRRQARALLMAENAKAKTFADCATMFIDAKGDEWRNPKHRQQWENTLKTYAEPVLGELMVRDISLAHVLEVVEPIWKTKTETATRVRGRIEAVLDWAAVRGYREGDNPARWKGHLEQLLPKPSKVSKVDHHPAVPVDEASAFLEALRRMEGMGARALEFLILTAARSGEVRGATWDEIDMDARLWTVPADRMKAKRVHRVPLSKQAIRVLEALPKIEGGKLLFPGAKGKPLSLMSISAVMRRMGLEAVPHGFRSTFRDWAAERTNFPRELAEMALAHTIESKVEAAYRRGDLLVKRSQMMQAWADFCETPVKKGNVVPHARIG</sequence>
<dbReference type="EMBL" id="JAVDRF010000002">
    <property type="protein sequence ID" value="MDR6535585.1"/>
    <property type="molecule type" value="Genomic_DNA"/>
</dbReference>
<dbReference type="InterPro" id="IPR038488">
    <property type="entry name" value="Integrase_DNA-bd_sf"/>
</dbReference>
<evidence type="ECO:0000256" key="5">
    <source>
        <dbReference type="PROSITE-ProRule" id="PRU01248"/>
    </source>
</evidence>
<keyword evidence="3 5" id="KW-0238">DNA-binding</keyword>
<comment type="caution">
    <text evidence="8">The sequence shown here is derived from an EMBL/GenBank/DDBJ whole genome shotgun (WGS) entry which is preliminary data.</text>
</comment>
<proteinExistence type="inferred from homology"/>
<protein>
    <submittedName>
        <fullName evidence="8">Integrase</fullName>
    </submittedName>
</protein>
<dbReference type="Gene3D" id="1.10.443.10">
    <property type="entry name" value="Intergrase catalytic core"/>
    <property type="match status" value="1"/>
</dbReference>
<dbReference type="PROSITE" id="PS51898">
    <property type="entry name" value="TYR_RECOMBINASE"/>
    <property type="match status" value="1"/>
</dbReference>
<feature type="domain" description="Tyr recombinase" evidence="6">
    <location>
        <begin position="217"/>
        <end position="388"/>
    </location>
</feature>
<dbReference type="Gene3D" id="3.30.160.390">
    <property type="entry name" value="Integrase, DNA-binding domain"/>
    <property type="match status" value="1"/>
</dbReference>
<feature type="domain" description="Core-binding (CB)" evidence="7">
    <location>
        <begin position="105"/>
        <end position="186"/>
    </location>
</feature>
<evidence type="ECO:0000259" key="7">
    <source>
        <dbReference type="PROSITE" id="PS51900"/>
    </source>
</evidence>
<dbReference type="PANTHER" id="PTHR30629:SF2">
    <property type="entry name" value="PROPHAGE INTEGRASE INTS-RELATED"/>
    <property type="match status" value="1"/>
</dbReference>
<evidence type="ECO:0000313" key="8">
    <source>
        <dbReference type="EMBL" id="MDR6535585.1"/>
    </source>
</evidence>
<dbReference type="PANTHER" id="PTHR30629">
    <property type="entry name" value="PROPHAGE INTEGRASE"/>
    <property type="match status" value="1"/>
</dbReference>
<dbReference type="Proteomes" id="UP001184230">
    <property type="component" value="Unassembled WGS sequence"/>
</dbReference>
<dbReference type="InterPro" id="IPR010998">
    <property type="entry name" value="Integrase_recombinase_N"/>
</dbReference>
<evidence type="ECO:0000313" key="9">
    <source>
        <dbReference type="Proteomes" id="UP001184230"/>
    </source>
</evidence>
<dbReference type="InterPro" id="IPR053876">
    <property type="entry name" value="Phage_int_M"/>
</dbReference>
<evidence type="ECO:0000256" key="3">
    <source>
        <dbReference type="ARBA" id="ARBA00023125"/>
    </source>
</evidence>
<dbReference type="InterPro" id="IPR044068">
    <property type="entry name" value="CB"/>
</dbReference>
<keyword evidence="2" id="KW-0229">DNA integration</keyword>
<reference evidence="8 9" key="1">
    <citation type="submission" date="2023-07" db="EMBL/GenBank/DDBJ databases">
        <title>Sorghum-associated microbial communities from plants grown in Nebraska, USA.</title>
        <authorList>
            <person name="Schachtman D."/>
        </authorList>
    </citation>
    <scope>NUCLEOTIDE SEQUENCE [LARGE SCALE GENOMIC DNA]</scope>
    <source>
        <strain evidence="8 9">DS1781</strain>
    </source>
</reference>
<dbReference type="PROSITE" id="PS51900">
    <property type="entry name" value="CB"/>
    <property type="match status" value="1"/>
</dbReference>
<name>A0ABU1NAW2_9BURK</name>
<dbReference type="Pfam" id="PF00589">
    <property type="entry name" value="Phage_integrase"/>
    <property type="match status" value="1"/>
</dbReference>
<dbReference type="Pfam" id="PF13356">
    <property type="entry name" value="Arm-DNA-bind_3"/>
    <property type="match status" value="1"/>
</dbReference>
<dbReference type="InterPro" id="IPR011010">
    <property type="entry name" value="DNA_brk_join_enz"/>
</dbReference>